<accession>A0ABQ1ZMD6</accession>
<protein>
    <submittedName>
        <fullName evidence="2">Methyltransferase</fullName>
    </submittedName>
</protein>
<evidence type="ECO:0000313" key="3">
    <source>
        <dbReference type="Proteomes" id="UP000605427"/>
    </source>
</evidence>
<dbReference type="Gene3D" id="3.40.50.150">
    <property type="entry name" value="Vaccinia Virus protein VP39"/>
    <property type="match status" value="1"/>
</dbReference>
<keyword evidence="2" id="KW-0489">Methyltransferase</keyword>
<dbReference type="CDD" id="cd02440">
    <property type="entry name" value="AdoMet_MTases"/>
    <property type="match status" value="1"/>
</dbReference>
<sequence length="245" mass="28196">MKSYYGELCTKVYESDKSLAEGEELEFYLSFVTRPDMQVLEPMCGNGRLLIPFMQRGIAIEGFDISEDMLKVCREKGRSLGLEPRVDQAKLEEFVSDKSFDLIVIPFGSFSLLPDELVDQGLRRLKKALSDQGKLLLTIMVEPHQGEDLAEWTESGMTQLANESIRLYKKTRYDAEKAVLFTELKYELVKDDRVLRTEIMEFPVRFYGIDAFKQILERNGFRQVTVHEVENGYGEGTLFHVFECG</sequence>
<dbReference type="PANTHER" id="PTHR43667">
    <property type="entry name" value="CYCLOPROPANE-FATTY-ACYL-PHOSPHOLIPID SYNTHASE"/>
    <property type="match status" value="1"/>
</dbReference>
<dbReference type="EMBL" id="BMDD01000001">
    <property type="protein sequence ID" value="GGH68360.1"/>
    <property type="molecule type" value="Genomic_DNA"/>
</dbReference>
<feature type="domain" description="Methyltransferase" evidence="1">
    <location>
        <begin position="39"/>
        <end position="133"/>
    </location>
</feature>
<dbReference type="InterPro" id="IPR029063">
    <property type="entry name" value="SAM-dependent_MTases_sf"/>
</dbReference>
<comment type="caution">
    <text evidence="2">The sequence shown here is derived from an EMBL/GenBank/DDBJ whole genome shotgun (WGS) entry which is preliminary data.</text>
</comment>
<dbReference type="InterPro" id="IPR050723">
    <property type="entry name" value="CFA/CMAS"/>
</dbReference>
<dbReference type="Proteomes" id="UP000605427">
    <property type="component" value="Unassembled WGS sequence"/>
</dbReference>
<evidence type="ECO:0000259" key="1">
    <source>
        <dbReference type="Pfam" id="PF13649"/>
    </source>
</evidence>
<dbReference type="InterPro" id="IPR041698">
    <property type="entry name" value="Methyltransf_25"/>
</dbReference>
<evidence type="ECO:0000313" key="2">
    <source>
        <dbReference type="EMBL" id="GGH68360.1"/>
    </source>
</evidence>
<dbReference type="GO" id="GO:0032259">
    <property type="term" value="P:methylation"/>
    <property type="evidence" value="ECO:0007669"/>
    <property type="project" value="UniProtKB-KW"/>
</dbReference>
<dbReference type="PANTHER" id="PTHR43667:SF2">
    <property type="entry name" value="FATTY ACID C-METHYL TRANSFERASE"/>
    <property type="match status" value="1"/>
</dbReference>
<dbReference type="GO" id="GO:0008168">
    <property type="term" value="F:methyltransferase activity"/>
    <property type="evidence" value="ECO:0007669"/>
    <property type="project" value="UniProtKB-KW"/>
</dbReference>
<keyword evidence="3" id="KW-1185">Reference proteome</keyword>
<keyword evidence="2" id="KW-0808">Transferase</keyword>
<dbReference type="Gene3D" id="2.20.25.110">
    <property type="entry name" value="S-adenosyl-L-methionine-dependent methyltransferases"/>
    <property type="match status" value="1"/>
</dbReference>
<dbReference type="SUPFAM" id="SSF53335">
    <property type="entry name" value="S-adenosyl-L-methionine-dependent methyltransferases"/>
    <property type="match status" value="1"/>
</dbReference>
<proteinExistence type="predicted"/>
<organism evidence="2 3">
    <name type="scientific">Saccharibacillus endophyticus</name>
    <dbReference type="NCBI Taxonomy" id="2060666"/>
    <lineage>
        <taxon>Bacteria</taxon>
        <taxon>Bacillati</taxon>
        <taxon>Bacillota</taxon>
        <taxon>Bacilli</taxon>
        <taxon>Bacillales</taxon>
        <taxon>Paenibacillaceae</taxon>
        <taxon>Saccharibacillus</taxon>
    </lineage>
</organism>
<dbReference type="Pfam" id="PF13649">
    <property type="entry name" value="Methyltransf_25"/>
    <property type="match status" value="1"/>
</dbReference>
<dbReference type="RefSeq" id="WP_172237862.1">
    <property type="nucleotide sequence ID" value="NZ_BMDD01000001.1"/>
</dbReference>
<reference evidence="3" key="1">
    <citation type="journal article" date="2019" name="Int. J. Syst. Evol. Microbiol.">
        <title>The Global Catalogue of Microorganisms (GCM) 10K type strain sequencing project: providing services to taxonomists for standard genome sequencing and annotation.</title>
        <authorList>
            <consortium name="The Broad Institute Genomics Platform"/>
            <consortium name="The Broad Institute Genome Sequencing Center for Infectious Disease"/>
            <person name="Wu L."/>
            <person name="Ma J."/>
        </authorList>
    </citation>
    <scope>NUCLEOTIDE SEQUENCE [LARGE SCALE GENOMIC DNA]</scope>
    <source>
        <strain evidence="3">CCM 8702</strain>
    </source>
</reference>
<name>A0ABQ1ZMD6_9BACL</name>
<gene>
    <name evidence="2" type="ORF">GCM10007362_02280</name>
</gene>